<proteinExistence type="predicted"/>
<gene>
    <name evidence="1" type="ORF">GIL414_LOCUS40870</name>
</gene>
<comment type="caution">
    <text evidence="1">The sequence shown here is derived from an EMBL/GenBank/DDBJ whole genome shotgun (WGS) entry which is preliminary data.</text>
</comment>
<name>A0A8S2ZTE4_9BILA</name>
<organism evidence="1 2">
    <name type="scientific">Rotaria magnacalcarata</name>
    <dbReference type="NCBI Taxonomy" id="392030"/>
    <lineage>
        <taxon>Eukaryota</taxon>
        <taxon>Metazoa</taxon>
        <taxon>Spiralia</taxon>
        <taxon>Gnathifera</taxon>
        <taxon>Rotifera</taxon>
        <taxon>Eurotatoria</taxon>
        <taxon>Bdelloidea</taxon>
        <taxon>Philodinida</taxon>
        <taxon>Philodinidae</taxon>
        <taxon>Rotaria</taxon>
    </lineage>
</organism>
<evidence type="ECO:0000313" key="2">
    <source>
        <dbReference type="Proteomes" id="UP000681720"/>
    </source>
</evidence>
<protein>
    <submittedName>
        <fullName evidence="1">Uncharacterized protein</fullName>
    </submittedName>
</protein>
<sequence>ADFIDSDDPSYRAENELLYAAQSIESAAKKLSTLKPRRKVQVS</sequence>
<dbReference type="Proteomes" id="UP000681720">
    <property type="component" value="Unassembled WGS sequence"/>
</dbReference>
<dbReference type="Gene3D" id="1.20.1410.10">
    <property type="entry name" value="I/LWEQ domain"/>
    <property type="match status" value="1"/>
</dbReference>
<dbReference type="EMBL" id="CAJOBJ010114397">
    <property type="protein sequence ID" value="CAF4646618.1"/>
    <property type="molecule type" value="Genomic_DNA"/>
</dbReference>
<accession>A0A8S2ZTE4</accession>
<dbReference type="AlphaFoldDB" id="A0A8S2ZTE4"/>
<evidence type="ECO:0000313" key="1">
    <source>
        <dbReference type="EMBL" id="CAF4646618.1"/>
    </source>
</evidence>
<feature type="non-terminal residue" evidence="1">
    <location>
        <position position="1"/>
    </location>
</feature>
<reference evidence="1" key="1">
    <citation type="submission" date="2021-02" db="EMBL/GenBank/DDBJ databases">
        <authorList>
            <person name="Nowell W R."/>
        </authorList>
    </citation>
    <scope>NUCLEOTIDE SEQUENCE</scope>
</reference>